<sequence>MVDRKKQKIRWFFPTNTNNIRMIIAQGLLTSPDGFQKYYIDALELKPGWIPVFKNSVPLEILDKCISERQNLTPCIVELNLGGVKGTAKTFKNSNWIDIRVEDVVGLHTKGIDSIYLPAPLPLSCFSSLLFQNNEDLIQFKNDIKNRSNVILNGLNLKSAKIDQLLFHGMGSDEKLFKDSNINKKNFENLSVNQDLFESSVSDQNLFQGSFTRKNFSSDSSDPQHLSETTFDDNGYLHNGFQRYGVDDYKRVFAFGGLLLNLFYFAKNGTLSNAVYHIIKGSGDVQDSEDIQGLGSVCGSGYVQGSGNVQGSDNVQGSEKIKKSMEKGIEFILNYFRDTHADMGALSPGEKIYHGLVTTAIRSQSFENFKEDMIIFLESDRWDEKSRSRVQSLTATLGNFEKIVDKSVSEQFRDAKTPLEKVLLMLFLRESSDALIDYNFSSDLLEQKIIDEKLVLQFAMLFGIRDKFIKSPPFLRQFDGLQDFISYKMAVYAHSKMKSDMEFEAPQVPPTLMDMMKNERFKEWFAVTSKIEDCFQTIINLPKGEHELKVANSGSSLILKGIPQLTIELMEREYFHKILKCKLESYEKYLARYRKATQ</sequence>
<dbReference type="AlphaFoldDB" id="A0A1W1HHM1"/>
<dbReference type="RefSeq" id="WP_080801219.1">
    <property type="nucleotide sequence ID" value="NZ_LT828542.1"/>
</dbReference>
<evidence type="ECO:0000313" key="2">
    <source>
        <dbReference type="Proteomes" id="UP000191931"/>
    </source>
</evidence>
<organism evidence="1 2">
    <name type="scientific">Desulfamplus magnetovallimortis</name>
    <dbReference type="NCBI Taxonomy" id="1246637"/>
    <lineage>
        <taxon>Bacteria</taxon>
        <taxon>Pseudomonadati</taxon>
        <taxon>Thermodesulfobacteriota</taxon>
        <taxon>Desulfobacteria</taxon>
        <taxon>Desulfobacterales</taxon>
        <taxon>Desulfobacteraceae</taxon>
        <taxon>Desulfamplus</taxon>
    </lineage>
</organism>
<proteinExistence type="predicted"/>
<accession>A0A1W1HHM1</accession>
<gene>
    <name evidence="1" type="ORF">MTBBW1_490004</name>
</gene>
<dbReference type="Proteomes" id="UP000191931">
    <property type="component" value="Unassembled WGS sequence"/>
</dbReference>
<evidence type="ECO:0000313" key="1">
    <source>
        <dbReference type="EMBL" id="SLM31872.1"/>
    </source>
</evidence>
<protein>
    <submittedName>
        <fullName evidence="1">Uncharacterized protein</fullName>
    </submittedName>
</protein>
<dbReference type="EMBL" id="FWEV01000291">
    <property type="protein sequence ID" value="SLM31872.1"/>
    <property type="molecule type" value="Genomic_DNA"/>
</dbReference>
<name>A0A1W1HHM1_9BACT</name>
<dbReference type="OrthoDB" id="7054620at2"/>
<keyword evidence="2" id="KW-1185">Reference proteome</keyword>
<reference evidence="1 2" key="1">
    <citation type="submission" date="2017-03" db="EMBL/GenBank/DDBJ databases">
        <authorList>
            <person name="Afonso C.L."/>
            <person name="Miller P.J."/>
            <person name="Scott M.A."/>
            <person name="Spackman E."/>
            <person name="Goraichik I."/>
            <person name="Dimitrov K.M."/>
            <person name="Suarez D.L."/>
            <person name="Swayne D.E."/>
        </authorList>
    </citation>
    <scope>NUCLEOTIDE SEQUENCE [LARGE SCALE GENOMIC DNA]</scope>
    <source>
        <strain evidence="1">PRJEB14757</strain>
    </source>
</reference>
<dbReference type="STRING" id="1246637.MTBBW1_490004"/>